<dbReference type="InterPro" id="IPR009057">
    <property type="entry name" value="Homeodomain-like_sf"/>
</dbReference>
<keyword evidence="1 2" id="KW-0238">DNA-binding</keyword>
<evidence type="ECO:0000256" key="2">
    <source>
        <dbReference type="PROSITE-ProRule" id="PRU00335"/>
    </source>
</evidence>
<feature type="DNA-binding region" description="H-T-H motif" evidence="2">
    <location>
        <begin position="39"/>
        <end position="58"/>
    </location>
</feature>
<dbReference type="Gene3D" id="1.10.357.10">
    <property type="entry name" value="Tetracycline Repressor, domain 2"/>
    <property type="match status" value="1"/>
</dbReference>
<dbReference type="InterPro" id="IPR050624">
    <property type="entry name" value="HTH-type_Tx_Regulator"/>
</dbReference>
<dbReference type="InterPro" id="IPR001647">
    <property type="entry name" value="HTH_TetR"/>
</dbReference>
<evidence type="ECO:0000259" key="3">
    <source>
        <dbReference type="PROSITE" id="PS50977"/>
    </source>
</evidence>
<dbReference type="PANTHER" id="PTHR43479">
    <property type="entry name" value="ACREF/ENVCD OPERON REPRESSOR-RELATED"/>
    <property type="match status" value="1"/>
</dbReference>
<comment type="caution">
    <text evidence="4">The sequence shown here is derived from an EMBL/GenBank/DDBJ whole genome shotgun (WGS) entry which is preliminary data.</text>
</comment>
<accession>A0A2M9HQH6</accession>
<dbReference type="AlphaFoldDB" id="A0A2M9HQH6"/>
<dbReference type="RefSeq" id="WP_100496565.1">
    <property type="nucleotide sequence ID" value="NZ_PGLQ01000003.1"/>
</dbReference>
<dbReference type="OrthoDB" id="3193022at2"/>
<protein>
    <recommendedName>
        <fullName evidence="3">HTH tetR-type domain-containing protein</fullName>
    </recommendedName>
</protein>
<keyword evidence="5" id="KW-1185">Reference proteome</keyword>
<feature type="domain" description="HTH tetR-type" evidence="3">
    <location>
        <begin position="16"/>
        <end position="76"/>
    </location>
</feature>
<dbReference type="PROSITE" id="PS50977">
    <property type="entry name" value="HTH_TETR_2"/>
    <property type="match status" value="1"/>
</dbReference>
<organism evidence="4 5">
    <name type="scientific">Bifidobacterium scaligerum</name>
    <dbReference type="NCBI Taxonomy" id="2052656"/>
    <lineage>
        <taxon>Bacteria</taxon>
        <taxon>Bacillati</taxon>
        <taxon>Actinomycetota</taxon>
        <taxon>Actinomycetes</taxon>
        <taxon>Bifidobacteriales</taxon>
        <taxon>Bifidobacteriaceae</taxon>
        <taxon>Bifidobacterium</taxon>
    </lineage>
</organism>
<dbReference type="EMBL" id="PGLQ01000003">
    <property type="protein sequence ID" value="PJM79048.1"/>
    <property type="molecule type" value="Genomic_DNA"/>
</dbReference>
<gene>
    <name evidence="4" type="ORF">CUU80_06855</name>
</gene>
<reference evidence="4 5" key="1">
    <citation type="submission" date="2017-11" db="EMBL/GenBank/DDBJ databases">
        <title>Draft genome sequences of strains TRE 1, TRE D, TRE H and TRI 7, isolated from tamarins, belonging to four potential novel Bifidobacterium species.</title>
        <authorList>
            <person name="Mattarelli P."/>
            <person name="Modesto M."/>
            <person name="Bonetti A."/>
            <person name="Puglisi E."/>
            <person name="Morelli L."/>
        </authorList>
    </citation>
    <scope>NUCLEOTIDE SEQUENCE [LARGE SCALE GENOMIC DNA]</scope>
    <source>
        <strain evidence="5">TRED</strain>
    </source>
</reference>
<evidence type="ECO:0000256" key="1">
    <source>
        <dbReference type="ARBA" id="ARBA00023125"/>
    </source>
</evidence>
<dbReference type="Pfam" id="PF00440">
    <property type="entry name" value="TetR_N"/>
    <property type="match status" value="1"/>
</dbReference>
<dbReference type="GO" id="GO:0003677">
    <property type="term" value="F:DNA binding"/>
    <property type="evidence" value="ECO:0007669"/>
    <property type="project" value="UniProtKB-UniRule"/>
</dbReference>
<dbReference type="Proteomes" id="UP000228755">
    <property type="component" value="Unassembled WGS sequence"/>
</dbReference>
<name>A0A2M9HQH6_9BIFI</name>
<dbReference type="SUPFAM" id="SSF46689">
    <property type="entry name" value="Homeodomain-like"/>
    <property type="match status" value="1"/>
</dbReference>
<sequence length="221" mass="24624">MADRQGSRGNRDLRVIRTYESLFGAFERLMGTQRLDDITISALCDEAMVRRATFYSHFSDKNDFVAAMMRWIQYLAMASFRGEWKKLRADGVMPDRAMLTEMYVRCSVAQLERHRVMLLGMKRSGMVPYLLGFATSADGYAAQLPGQADSGSLGDILAQLGGEDTREGAGDGTSGGGVSPELREQFVAGALAQSVMWWLEDGHGIDRESFIKQMSRLMLRV</sequence>
<dbReference type="PANTHER" id="PTHR43479:SF16">
    <property type="entry name" value="HTH TETR-TYPE DOMAIN-CONTAINING PROTEIN"/>
    <property type="match status" value="1"/>
</dbReference>
<proteinExistence type="predicted"/>
<evidence type="ECO:0000313" key="4">
    <source>
        <dbReference type="EMBL" id="PJM79048.1"/>
    </source>
</evidence>
<evidence type="ECO:0000313" key="5">
    <source>
        <dbReference type="Proteomes" id="UP000228755"/>
    </source>
</evidence>